<proteinExistence type="predicted"/>
<reference evidence="1" key="1">
    <citation type="submission" date="2020-05" db="EMBL/GenBank/DDBJ databases">
        <authorList>
            <person name="Chiriac C."/>
            <person name="Salcher M."/>
            <person name="Ghai R."/>
            <person name="Kavagutti S V."/>
        </authorList>
    </citation>
    <scope>NUCLEOTIDE SEQUENCE</scope>
</reference>
<dbReference type="EMBL" id="LR797000">
    <property type="protein sequence ID" value="CAB4180311.1"/>
    <property type="molecule type" value="Genomic_DNA"/>
</dbReference>
<organism evidence="1">
    <name type="scientific">uncultured Caudovirales phage</name>
    <dbReference type="NCBI Taxonomy" id="2100421"/>
    <lineage>
        <taxon>Viruses</taxon>
        <taxon>Duplodnaviria</taxon>
        <taxon>Heunggongvirae</taxon>
        <taxon>Uroviricota</taxon>
        <taxon>Caudoviricetes</taxon>
        <taxon>Peduoviridae</taxon>
        <taxon>Maltschvirus</taxon>
        <taxon>Maltschvirus maltsch</taxon>
    </lineage>
</organism>
<protein>
    <submittedName>
        <fullName evidence="1">Uncharacterized protein</fullName>
    </submittedName>
</protein>
<evidence type="ECO:0000313" key="1">
    <source>
        <dbReference type="EMBL" id="CAB4180311.1"/>
    </source>
</evidence>
<name>A0A6J5QFP6_9CAUD</name>
<gene>
    <name evidence="1" type="ORF">UFOVP1052_18</name>
</gene>
<accession>A0A6J5QFP6</accession>
<sequence>MSVSTTITVVGVKDTINGLRKIDPQLQKDFKAQATLIAQPAVQAGRDVYTALPLSGMKYKWTQRDRKLFPFTVSKAANGVKMRFDTRRNAVGVILIEQKDPAAAIFETAGRANANRLSNSLGFVGPGRTRLIGPAVYKARRGVEKELKSAVMDAMRTVQREL</sequence>